<reference evidence="1 2" key="1">
    <citation type="submission" date="2023-10" db="EMBL/GenBank/DDBJ databases">
        <title>Sphingomonas sp. HF-S4 16S ribosomal RNA gene Genome sequencing and assembly.</title>
        <authorList>
            <person name="Lee H."/>
        </authorList>
    </citation>
    <scope>NUCLEOTIDE SEQUENCE [LARGE SCALE GENOMIC DNA]</scope>
    <source>
        <strain evidence="1 2">HF-S4</strain>
    </source>
</reference>
<keyword evidence="2" id="KW-1185">Reference proteome</keyword>
<protein>
    <submittedName>
        <fullName evidence="1">Uncharacterized protein</fullName>
    </submittedName>
</protein>
<proteinExistence type="predicted"/>
<evidence type="ECO:0000313" key="1">
    <source>
        <dbReference type="EMBL" id="MDV3458327.1"/>
    </source>
</evidence>
<dbReference type="Proteomes" id="UP001273531">
    <property type="component" value="Unassembled WGS sequence"/>
</dbReference>
<dbReference type="EMBL" id="JAWJEJ010000001">
    <property type="protein sequence ID" value="MDV3458327.1"/>
    <property type="molecule type" value="Genomic_DNA"/>
</dbReference>
<dbReference type="RefSeq" id="WP_317227397.1">
    <property type="nucleotide sequence ID" value="NZ_JAWJEJ010000001.1"/>
</dbReference>
<accession>A0ABU3YAN3</accession>
<sequence>MPRWLFPLLVLLLVALAALLAWLWWSDYLLIDQCLDAGGTWDDARRTCMLRVTTVRP</sequence>
<name>A0ABU3YAN3_9SPHN</name>
<evidence type="ECO:0000313" key="2">
    <source>
        <dbReference type="Proteomes" id="UP001273531"/>
    </source>
</evidence>
<gene>
    <name evidence="1" type="ORF">RZN05_15120</name>
</gene>
<comment type="caution">
    <text evidence="1">The sequence shown here is derived from an EMBL/GenBank/DDBJ whole genome shotgun (WGS) entry which is preliminary data.</text>
</comment>
<organism evidence="1 2">
    <name type="scientific">Sphingomonas agrestis</name>
    <dbReference type="NCBI Taxonomy" id="3080540"/>
    <lineage>
        <taxon>Bacteria</taxon>
        <taxon>Pseudomonadati</taxon>
        <taxon>Pseudomonadota</taxon>
        <taxon>Alphaproteobacteria</taxon>
        <taxon>Sphingomonadales</taxon>
        <taxon>Sphingomonadaceae</taxon>
        <taxon>Sphingomonas</taxon>
    </lineage>
</organism>